<dbReference type="Proteomes" id="UP001164459">
    <property type="component" value="Chromosome"/>
</dbReference>
<evidence type="ECO:0000313" key="2">
    <source>
        <dbReference type="Proteomes" id="UP001164459"/>
    </source>
</evidence>
<organism evidence="1 2">
    <name type="scientific">Nannocystis punicea</name>
    <dbReference type="NCBI Taxonomy" id="2995304"/>
    <lineage>
        <taxon>Bacteria</taxon>
        <taxon>Pseudomonadati</taxon>
        <taxon>Myxococcota</taxon>
        <taxon>Polyangia</taxon>
        <taxon>Nannocystales</taxon>
        <taxon>Nannocystaceae</taxon>
        <taxon>Nannocystis</taxon>
    </lineage>
</organism>
<reference evidence="1" key="1">
    <citation type="submission" date="2022-11" db="EMBL/GenBank/DDBJ databases">
        <title>Minimal conservation of predation-associated metabolite biosynthetic gene clusters underscores biosynthetic potential of Myxococcota including descriptions for ten novel species: Archangium lansinium sp. nov., Myxococcus landrumus sp. nov., Nannocystis bai.</title>
        <authorList>
            <person name="Ahearne A."/>
            <person name="Stevens C."/>
            <person name="Dowd S."/>
        </authorList>
    </citation>
    <scope>NUCLEOTIDE SEQUENCE</scope>
    <source>
        <strain evidence="1">Fl3</strain>
    </source>
</reference>
<keyword evidence="2" id="KW-1185">Reference proteome</keyword>
<protein>
    <submittedName>
        <fullName evidence="1">Uncharacterized protein</fullName>
    </submittedName>
</protein>
<evidence type="ECO:0000313" key="1">
    <source>
        <dbReference type="EMBL" id="WAS91542.1"/>
    </source>
</evidence>
<gene>
    <name evidence="1" type="ORF">O0S08_35615</name>
</gene>
<accession>A0ABY7GX45</accession>
<name>A0ABY7GX45_9BACT</name>
<proteinExistence type="predicted"/>
<dbReference type="RefSeq" id="WP_269033904.1">
    <property type="nucleotide sequence ID" value="NZ_CP114040.1"/>
</dbReference>
<dbReference type="EMBL" id="CP114040">
    <property type="protein sequence ID" value="WAS91542.1"/>
    <property type="molecule type" value="Genomic_DNA"/>
</dbReference>
<sequence length="100" mass="10698">MFERINADPSRWHNIVPIPLDAPGSKFSDAVCDAAIAAGEAHGSWLLNLVPRQMVCARLASDAAQFASDEGMVATPSFFTGEGIIRPGDVESVLGFHPFK</sequence>